<comment type="caution">
    <text evidence="2">The sequence shown here is derived from an EMBL/GenBank/DDBJ whole genome shotgun (WGS) entry which is preliminary data.</text>
</comment>
<accession>A0A1Y3EJF8</accession>
<protein>
    <submittedName>
        <fullName evidence="2">Uncharacterized protein</fullName>
    </submittedName>
</protein>
<feature type="compositionally biased region" description="Low complexity" evidence="1">
    <location>
        <begin position="41"/>
        <end position="72"/>
    </location>
</feature>
<evidence type="ECO:0000256" key="1">
    <source>
        <dbReference type="SAM" id="MobiDB-lite"/>
    </source>
</evidence>
<gene>
    <name evidence="2" type="ORF">D917_09863</name>
</gene>
<proteinExistence type="predicted"/>
<dbReference type="Proteomes" id="UP000243006">
    <property type="component" value="Unassembled WGS sequence"/>
</dbReference>
<reference evidence="2 3" key="1">
    <citation type="submission" date="2015-04" db="EMBL/GenBank/DDBJ databases">
        <title>Draft genome of the roundworm Trichinella nativa.</title>
        <authorList>
            <person name="Mitreva M."/>
        </authorList>
    </citation>
    <scope>NUCLEOTIDE SEQUENCE [LARGE SCALE GENOMIC DNA]</scope>
    <source>
        <strain evidence="2 3">ISS45</strain>
    </source>
</reference>
<sequence>MQAGFSSGIRLAQGGHVKITTFTDMPATMLKKAKNKRRQTTTDANATTTTTTTTLQRESSSQAASLPSSLSSGPVLQAEPDDDYL</sequence>
<feature type="region of interest" description="Disordered" evidence="1">
    <location>
        <begin position="31"/>
        <end position="85"/>
    </location>
</feature>
<name>A0A1Y3EJF8_9BILA</name>
<dbReference type="EMBL" id="LVZM01015592">
    <property type="protein sequence ID" value="OUC43268.1"/>
    <property type="molecule type" value="Genomic_DNA"/>
</dbReference>
<evidence type="ECO:0000313" key="3">
    <source>
        <dbReference type="Proteomes" id="UP000243006"/>
    </source>
</evidence>
<organism evidence="2 3">
    <name type="scientific">Trichinella nativa</name>
    <dbReference type="NCBI Taxonomy" id="6335"/>
    <lineage>
        <taxon>Eukaryota</taxon>
        <taxon>Metazoa</taxon>
        <taxon>Ecdysozoa</taxon>
        <taxon>Nematoda</taxon>
        <taxon>Enoplea</taxon>
        <taxon>Dorylaimia</taxon>
        <taxon>Trichinellida</taxon>
        <taxon>Trichinellidae</taxon>
        <taxon>Trichinella</taxon>
    </lineage>
</organism>
<dbReference type="AlphaFoldDB" id="A0A1Y3EJF8"/>
<evidence type="ECO:0000313" key="2">
    <source>
        <dbReference type="EMBL" id="OUC43268.1"/>
    </source>
</evidence>